<evidence type="ECO:0000256" key="3">
    <source>
        <dbReference type="ARBA" id="ARBA00022679"/>
    </source>
</evidence>
<dbReference type="EC" id="2.7.7.13" evidence="2"/>
<comment type="caution">
    <text evidence="9">The sequence shown here is derived from an EMBL/GenBank/DDBJ whole genome shotgun (WGS) entry which is preliminary data.</text>
</comment>
<sequence length="349" mass="38316">METHVVIMAGGIGSRLWPVSTPEMPKQFLDILGTGKTLIQMTVERFLGVCRMENFWVVTSERYAGIVRAQLPEIPDGHILAEPEPRNTAPCIAYACRKISMRHGDANVVVTPSDAIVTDVPGFSAAIGKALAFTATSSSIVTIGIVPDRPETGYGYICACDRVPGKICKVRSFKEKPDRQTAERYLSEGMYFWNAGIFVWNVGTIERQLRQYAPSIAEVMDAMAPSFYTESEREVLARHFGECEKISIDYAVMEKSDDIHVISGDFGWSDLGNWSAVWKHMERDGSGNAVTGGGAVLSGCSNCVVHVSGHVAVEGLDGFIVAEKDGSMLVCRMSEEQHIRELSEKLRRG</sequence>
<evidence type="ECO:0000313" key="9">
    <source>
        <dbReference type="EMBL" id="MBO8485429.1"/>
    </source>
</evidence>
<dbReference type="GO" id="GO:0004475">
    <property type="term" value="F:mannose-1-phosphate guanylyltransferase (GTP) activity"/>
    <property type="evidence" value="ECO:0007669"/>
    <property type="project" value="UniProtKB-EC"/>
</dbReference>
<dbReference type="InterPro" id="IPR051161">
    <property type="entry name" value="Mannose-6P_isomerase_type2"/>
</dbReference>
<comment type="similarity">
    <text evidence="1">Belongs to the mannose-6-phosphate isomerase type 2 family.</text>
</comment>
<protein>
    <recommendedName>
        <fullName evidence="2">mannose-1-phosphate guanylyltransferase</fullName>
        <ecNumber evidence="2">2.7.7.13</ecNumber>
    </recommendedName>
</protein>
<dbReference type="SUPFAM" id="SSF159283">
    <property type="entry name" value="Guanosine diphospho-D-mannose pyrophosphorylase/mannose-6-phosphate isomerase linker domain"/>
    <property type="match status" value="1"/>
</dbReference>
<comment type="catalytic activity">
    <reaction evidence="7">
        <text>alpha-D-mannose 1-phosphate + GTP + H(+) = GDP-alpha-D-mannose + diphosphate</text>
        <dbReference type="Rhea" id="RHEA:15229"/>
        <dbReference type="ChEBI" id="CHEBI:15378"/>
        <dbReference type="ChEBI" id="CHEBI:33019"/>
        <dbReference type="ChEBI" id="CHEBI:37565"/>
        <dbReference type="ChEBI" id="CHEBI:57527"/>
        <dbReference type="ChEBI" id="CHEBI:58409"/>
        <dbReference type="EC" id="2.7.7.13"/>
    </reaction>
</comment>
<dbReference type="SUPFAM" id="SSF53448">
    <property type="entry name" value="Nucleotide-diphospho-sugar transferases"/>
    <property type="match status" value="1"/>
</dbReference>
<evidence type="ECO:0000256" key="1">
    <source>
        <dbReference type="ARBA" id="ARBA00006115"/>
    </source>
</evidence>
<accession>A0A9D9J4Z1</accession>
<dbReference type="EMBL" id="JADILX010000056">
    <property type="protein sequence ID" value="MBO8485429.1"/>
    <property type="molecule type" value="Genomic_DNA"/>
</dbReference>
<organism evidence="9 10">
    <name type="scientific">Candidatus Cryptobacteroides excrementavium</name>
    <dbReference type="NCBI Taxonomy" id="2840759"/>
    <lineage>
        <taxon>Bacteria</taxon>
        <taxon>Pseudomonadati</taxon>
        <taxon>Bacteroidota</taxon>
        <taxon>Bacteroidia</taxon>
        <taxon>Bacteroidales</taxon>
        <taxon>Candidatus Cryptobacteroides</taxon>
    </lineage>
</organism>
<dbReference type="InterPro" id="IPR049577">
    <property type="entry name" value="GMPP_N"/>
</dbReference>
<proteinExistence type="inferred from homology"/>
<keyword evidence="4 9" id="KW-0548">Nucleotidyltransferase</keyword>
<dbReference type="GO" id="GO:0009298">
    <property type="term" value="P:GDP-mannose biosynthetic process"/>
    <property type="evidence" value="ECO:0007669"/>
    <property type="project" value="TreeGrafter"/>
</dbReference>
<keyword evidence="6" id="KW-0342">GTP-binding</keyword>
<evidence type="ECO:0000256" key="5">
    <source>
        <dbReference type="ARBA" id="ARBA00022741"/>
    </source>
</evidence>
<dbReference type="InterPro" id="IPR005835">
    <property type="entry name" value="NTP_transferase_dom"/>
</dbReference>
<dbReference type="InterPro" id="IPR029044">
    <property type="entry name" value="Nucleotide-diphossugar_trans"/>
</dbReference>
<reference evidence="9" key="1">
    <citation type="submission" date="2020-10" db="EMBL/GenBank/DDBJ databases">
        <authorList>
            <person name="Gilroy R."/>
        </authorList>
    </citation>
    <scope>NUCLEOTIDE SEQUENCE</scope>
    <source>
        <strain evidence="9">B2-16538</strain>
    </source>
</reference>
<dbReference type="Gene3D" id="3.90.550.10">
    <property type="entry name" value="Spore Coat Polysaccharide Biosynthesis Protein SpsA, Chain A"/>
    <property type="match status" value="1"/>
</dbReference>
<dbReference type="AlphaFoldDB" id="A0A9D9J4Z1"/>
<dbReference type="PANTHER" id="PTHR46390">
    <property type="entry name" value="MANNOSE-1-PHOSPHATE GUANYLYLTRANSFERASE"/>
    <property type="match status" value="1"/>
</dbReference>
<evidence type="ECO:0000256" key="7">
    <source>
        <dbReference type="ARBA" id="ARBA00047343"/>
    </source>
</evidence>
<evidence type="ECO:0000256" key="6">
    <source>
        <dbReference type="ARBA" id="ARBA00023134"/>
    </source>
</evidence>
<gene>
    <name evidence="9" type="ORF">IAB78_03290</name>
</gene>
<dbReference type="CDD" id="cd02509">
    <property type="entry name" value="GDP-M1P_Guanylyltransferase"/>
    <property type="match status" value="1"/>
</dbReference>
<dbReference type="FunFam" id="3.90.550.10:FF:000046">
    <property type="entry name" value="Mannose-1-phosphate guanylyltransferase (GDP)"/>
    <property type="match status" value="1"/>
</dbReference>
<evidence type="ECO:0000256" key="2">
    <source>
        <dbReference type="ARBA" id="ARBA00012387"/>
    </source>
</evidence>
<dbReference type="Proteomes" id="UP000823750">
    <property type="component" value="Unassembled WGS sequence"/>
</dbReference>
<keyword evidence="3" id="KW-0808">Transferase</keyword>
<feature type="domain" description="Nucleotidyl transferase" evidence="8">
    <location>
        <begin position="5"/>
        <end position="282"/>
    </location>
</feature>
<name>A0A9D9J4Z1_9BACT</name>
<dbReference type="GO" id="GO:0005525">
    <property type="term" value="F:GTP binding"/>
    <property type="evidence" value="ECO:0007669"/>
    <property type="project" value="UniProtKB-KW"/>
</dbReference>
<dbReference type="Pfam" id="PF00483">
    <property type="entry name" value="NTP_transferase"/>
    <property type="match status" value="1"/>
</dbReference>
<evidence type="ECO:0000259" key="8">
    <source>
        <dbReference type="Pfam" id="PF00483"/>
    </source>
</evidence>
<keyword evidence="5" id="KW-0547">Nucleotide-binding</keyword>
<evidence type="ECO:0000313" key="10">
    <source>
        <dbReference type="Proteomes" id="UP000823750"/>
    </source>
</evidence>
<dbReference type="PANTHER" id="PTHR46390:SF1">
    <property type="entry name" value="MANNOSE-1-PHOSPHATE GUANYLYLTRANSFERASE"/>
    <property type="match status" value="1"/>
</dbReference>
<evidence type="ECO:0000256" key="4">
    <source>
        <dbReference type="ARBA" id="ARBA00022695"/>
    </source>
</evidence>
<reference evidence="9" key="2">
    <citation type="journal article" date="2021" name="PeerJ">
        <title>Extensive microbial diversity within the chicken gut microbiome revealed by metagenomics and culture.</title>
        <authorList>
            <person name="Gilroy R."/>
            <person name="Ravi A."/>
            <person name="Getino M."/>
            <person name="Pursley I."/>
            <person name="Horton D.L."/>
            <person name="Alikhan N.F."/>
            <person name="Baker D."/>
            <person name="Gharbi K."/>
            <person name="Hall N."/>
            <person name="Watson M."/>
            <person name="Adriaenssens E.M."/>
            <person name="Foster-Nyarko E."/>
            <person name="Jarju S."/>
            <person name="Secka A."/>
            <person name="Antonio M."/>
            <person name="Oren A."/>
            <person name="Chaudhuri R.R."/>
            <person name="La Ragione R."/>
            <person name="Hildebrand F."/>
            <person name="Pallen M.J."/>
        </authorList>
    </citation>
    <scope>NUCLEOTIDE SEQUENCE</scope>
    <source>
        <strain evidence="9">B2-16538</strain>
    </source>
</reference>